<feature type="coiled-coil region" evidence="1">
    <location>
        <begin position="468"/>
        <end position="502"/>
    </location>
</feature>
<dbReference type="EMBL" id="LHPG02000007">
    <property type="protein sequence ID" value="PRW57269.1"/>
    <property type="molecule type" value="Genomic_DNA"/>
</dbReference>
<protein>
    <submittedName>
        <fullName evidence="3">Cenpe variant</fullName>
    </submittedName>
</protein>
<dbReference type="Proteomes" id="UP000239899">
    <property type="component" value="Unassembled WGS sequence"/>
</dbReference>
<organism evidence="3 4">
    <name type="scientific">Chlorella sorokiniana</name>
    <name type="common">Freshwater green alga</name>
    <dbReference type="NCBI Taxonomy" id="3076"/>
    <lineage>
        <taxon>Eukaryota</taxon>
        <taxon>Viridiplantae</taxon>
        <taxon>Chlorophyta</taxon>
        <taxon>core chlorophytes</taxon>
        <taxon>Trebouxiophyceae</taxon>
        <taxon>Chlorellales</taxon>
        <taxon>Chlorellaceae</taxon>
        <taxon>Chlorella clade</taxon>
        <taxon>Chlorella</taxon>
    </lineage>
</organism>
<accession>A0A2P6TT81</accession>
<dbReference type="PANTHER" id="PTHR45615:SF66">
    <property type="entry name" value="CARD DOMAIN-CONTAINING PROTEIN"/>
    <property type="match status" value="1"/>
</dbReference>
<keyword evidence="4" id="KW-1185">Reference proteome</keyword>
<evidence type="ECO:0000313" key="4">
    <source>
        <dbReference type="Proteomes" id="UP000239899"/>
    </source>
</evidence>
<sequence>MQRQAVRQQQALAAVLMEQECELKLARSEAEAYRTAARARTAAVSTLQSAVASLQADRGRLDGQVRQLSAALAAAGEQQSQLAEHDKQRSRDAAVVKALADELKVKAAAVQEGQSPTEAAVGLARQLSTTVDDLGQQLQAARKQQAAAAEQQQALEQRADAEAASHAELQSQLAQLQAAVEQHAQSQAALQQQLEAASGEAAQLRTQLEEQRASSAAMEQQIAALQQRAAAAEAESATAAGQLVAACEQNAAMAEQLAQLQGQLEQAAAEQQPLTEALQQMEAERAGLQEQLAQAEADGASLRRMVRMLKYGDSAAPSPAPPSLAGGSEGGAGSAARPGVRSRAGRQAAAGTPARLAGWQEEGEEGEEAAEGQGYAVLSDSRSSDEAEAQQAQQGRGTVKRGGGGSSGSPSRRFLEEQVQSLTAALRRLQRQNRELSSRLEAAGPAAGPAAGALVPAADGQLVLQQEVSSLAAENAALRRQLAEAEEEAGRAQWAMHQQQAEARALHSQVVEVMAALGDAGLAPPQQQPPAAPVAATAPAAPALASPALQSRHSPPMAGMAVQQLDQQQQQQQAVPTTPQSALRAGTPELAQPSAAGSDVLSELQQAMAELDTEQAQQSQPAQQQQVDQWPHQWAPSPQLSQPAAAAEAPVEEDTASSVSDVFDDVAAGLALPGSPAVPAPGPAHADLLHQVTRDIAALNARNAALQQEIDAISVGSSSTLPSLPSPHRWQAARQAQQAQQQGAARKPGAPSHSLLPRTPDLSQS</sequence>
<comment type="caution">
    <text evidence="3">The sequence shown here is derived from an EMBL/GenBank/DDBJ whole genome shotgun (WGS) entry which is preliminary data.</text>
</comment>
<feature type="compositionally biased region" description="Acidic residues" evidence="2">
    <location>
        <begin position="361"/>
        <end position="370"/>
    </location>
</feature>
<evidence type="ECO:0000256" key="1">
    <source>
        <dbReference type="SAM" id="Coils"/>
    </source>
</evidence>
<feature type="compositionally biased region" description="Low complexity" evidence="2">
    <location>
        <begin position="717"/>
        <end position="751"/>
    </location>
</feature>
<dbReference type="OrthoDB" id="10675311at2759"/>
<feature type="region of interest" description="Disordered" evidence="2">
    <location>
        <begin position="545"/>
        <end position="581"/>
    </location>
</feature>
<keyword evidence="1" id="KW-0175">Coiled coil</keyword>
<evidence type="ECO:0000313" key="3">
    <source>
        <dbReference type="EMBL" id="PRW57269.1"/>
    </source>
</evidence>
<feature type="region of interest" description="Disordered" evidence="2">
    <location>
        <begin position="717"/>
        <end position="765"/>
    </location>
</feature>
<reference evidence="3 4" key="1">
    <citation type="journal article" date="2018" name="Plant J.">
        <title>Genome sequences of Chlorella sorokiniana UTEX 1602 and Micractinium conductrix SAG 241.80: implications to maltose excretion by a green alga.</title>
        <authorList>
            <person name="Arriola M.B."/>
            <person name="Velmurugan N."/>
            <person name="Zhang Y."/>
            <person name="Plunkett M.H."/>
            <person name="Hondzo H."/>
            <person name="Barney B.M."/>
        </authorList>
    </citation>
    <scope>NUCLEOTIDE SEQUENCE [LARGE SCALE GENOMIC DNA]</scope>
    <source>
        <strain evidence="4">UTEX 1602</strain>
    </source>
</reference>
<dbReference type="Gene3D" id="1.10.287.1490">
    <property type="match status" value="1"/>
</dbReference>
<feature type="compositionally biased region" description="Low complexity" evidence="2">
    <location>
        <begin position="615"/>
        <end position="649"/>
    </location>
</feature>
<feature type="region of interest" description="Disordered" evidence="2">
    <location>
        <begin position="313"/>
        <end position="413"/>
    </location>
</feature>
<proteinExistence type="predicted"/>
<name>A0A2P6TT81_CHLSO</name>
<feature type="compositionally biased region" description="Low complexity" evidence="2">
    <location>
        <begin position="563"/>
        <end position="573"/>
    </location>
</feature>
<feature type="coiled-coil region" evidence="1">
    <location>
        <begin position="124"/>
        <end position="305"/>
    </location>
</feature>
<feature type="region of interest" description="Disordered" evidence="2">
    <location>
        <begin position="611"/>
        <end position="660"/>
    </location>
</feature>
<gene>
    <name evidence="3" type="ORF">C2E21_4228</name>
</gene>
<dbReference type="PANTHER" id="PTHR45615">
    <property type="entry name" value="MYOSIN HEAVY CHAIN, NON-MUSCLE"/>
    <property type="match status" value="1"/>
</dbReference>
<dbReference type="AlphaFoldDB" id="A0A2P6TT81"/>
<evidence type="ECO:0000256" key="2">
    <source>
        <dbReference type="SAM" id="MobiDB-lite"/>
    </source>
</evidence>